<keyword evidence="2 5" id="KW-0732">Signal</keyword>
<dbReference type="PROSITE" id="PS50194">
    <property type="entry name" value="FILAMIN_REPEAT"/>
    <property type="match status" value="4"/>
</dbReference>
<dbReference type="InterPro" id="IPR017868">
    <property type="entry name" value="Filamin/ABP280_repeat-like"/>
</dbReference>
<proteinExistence type="inferred from homology"/>
<dbReference type="GO" id="GO:0009897">
    <property type="term" value="C:external side of plasma membrane"/>
    <property type="evidence" value="ECO:0007669"/>
    <property type="project" value="TreeGrafter"/>
</dbReference>
<name>L8GFZ8_ACACF</name>
<dbReference type="RefSeq" id="XP_004333950.1">
    <property type="nucleotide sequence ID" value="XM_004333902.1"/>
</dbReference>
<dbReference type="SMART" id="SM00557">
    <property type="entry name" value="IG_FLMN"/>
    <property type="match status" value="4"/>
</dbReference>
<feature type="signal peptide" evidence="5">
    <location>
        <begin position="1"/>
        <end position="21"/>
    </location>
</feature>
<feature type="repeat" description="Filamin" evidence="4">
    <location>
        <begin position="466"/>
        <end position="566"/>
    </location>
</feature>
<feature type="repeat" description="Filamin" evidence="4">
    <location>
        <begin position="670"/>
        <end position="756"/>
    </location>
</feature>
<evidence type="ECO:0000256" key="3">
    <source>
        <dbReference type="ARBA" id="ARBA00023157"/>
    </source>
</evidence>
<protein>
    <submittedName>
        <fullName evidence="7">Filamin repeat domain containing protein</fullName>
    </submittedName>
</protein>
<evidence type="ECO:0000256" key="5">
    <source>
        <dbReference type="SAM" id="SignalP"/>
    </source>
</evidence>
<feature type="chain" id="PRO_5003989502" evidence="5">
    <location>
        <begin position="22"/>
        <end position="776"/>
    </location>
</feature>
<evidence type="ECO:0000259" key="6">
    <source>
        <dbReference type="Pfam" id="PF03024"/>
    </source>
</evidence>
<accession>L8GFZ8</accession>
<keyword evidence="8" id="KW-1185">Reference proteome</keyword>
<dbReference type="EMBL" id="KB008145">
    <property type="protein sequence ID" value="ELR11937.1"/>
    <property type="molecule type" value="Genomic_DNA"/>
</dbReference>
<evidence type="ECO:0000256" key="2">
    <source>
        <dbReference type="ARBA" id="ARBA00022729"/>
    </source>
</evidence>
<dbReference type="InterPro" id="IPR013783">
    <property type="entry name" value="Ig-like_fold"/>
</dbReference>
<comment type="similarity">
    <text evidence="1">Belongs to the folate receptor family.</text>
</comment>
<dbReference type="PANTHER" id="PTHR10517">
    <property type="entry name" value="FOLATE RECEPTOR"/>
    <property type="match status" value="1"/>
</dbReference>
<organism evidence="7 8">
    <name type="scientific">Acanthamoeba castellanii (strain ATCC 30010 / Neff)</name>
    <dbReference type="NCBI Taxonomy" id="1257118"/>
    <lineage>
        <taxon>Eukaryota</taxon>
        <taxon>Amoebozoa</taxon>
        <taxon>Discosea</taxon>
        <taxon>Longamoebia</taxon>
        <taxon>Centramoebida</taxon>
        <taxon>Acanthamoebidae</taxon>
        <taxon>Acanthamoeba</taxon>
    </lineage>
</organism>
<dbReference type="Gene3D" id="2.60.40.10">
    <property type="entry name" value="Immunoglobulins"/>
    <property type="match status" value="4"/>
</dbReference>
<sequence length="776" mass="85937">MGSRWAPLLVLLALVLSSGSAATGTLEPLQCPYQNEEAPHKPQPPITTCSSYADNACCDHRDTNDLIRWLYVSQKRGGQDGTNGECLSLLHIMRCGLLCSPAQADFVEKTNPMQSSSKLKLAASPQMPYTYRLCSSFCDRLYAACSDEGMREVEEAEAGPTWDAAMTWDSEHSSTAAEEFCKSMAPSDVEIVVVEDIPTKSGDGHKHLCFNGRPTTASAKTSFAYGQGLTADFAGRWSFFIQAVDAQGEEVRDGGDHFMARVQQIPEGVSIDVEQTDMSNGLYSVSFVLSDPGRYKISVLLEGQHVSNSPTYTTIVDHNKCLVPKTNRRAQRPEPQLKRCKWYNEKACCTADKDRSVDQWMAKAINPLFKHKPNCQALFEDLWCGYECSPHRPHFLDPYDTINEEQGMRICSSFCKSLYGECKDTPIMGLTIRAVYARHQDFCMANTPNNFLRVTVTDTHCFNGTKAELSPERTYVYGRGTSGVAPAGQQMPVHVQAIDIHGQPMTTGGEQFTMHVDGPDVDKSAIVDHKNGTYTLLYRVSRAALYNISVYHQGILLDQSPFTVMGRAGPTDPLASLVQGPGLYLAMAGLPATFTVQARDEFGNARANEDDVVHAYFSGPLNVIVDVLHKGEGLYEARYATNLAGEYMLRVTVNGFQVPGSPFLVRVEAEEETFAAKCEIRGAAASRGISRAVNTFEIIAKDYYGNIRGEGGDLFRVHFQDEFGDRVGEADVRDLRDGFHEVTYRLNTAGRYMMYIEMLEPSMRYAFATLRAVLPF</sequence>
<keyword evidence="3" id="KW-1015">Disulfide bond</keyword>
<dbReference type="SUPFAM" id="SSF81296">
    <property type="entry name" value="E set domains"/>
    <property type="match status" value="4"/>
</dbReference>
<dbReference type="OrthoDB" id="498177at2759"/>
<evidence type="ECO:0000313" key="7">
    <source>
        <dbReference type="EMBL" id="ELR11937.1"/>
    </source>
</evidence>
<dbReference type="GeneID" id="14912390"/>
<gene>
    <name evidence="7" type="ORF">ACA1_399860</name>
</gene>
<dbReference type="VEuPathDB" id="AmoebaDB:ACA1_399860"/>
<dbReference type="InterPro" id="IPR018143">
    <property type="entry name" value="Folate_rcpt-like"/>
</dbReference>
<dbReference type="Proteomes" id="UP000011083">
    <property type="component" value="Unassembled WGS sequence"/>
</dbReference>
<dbReference type="InterPro" id="IPR004269">
    <property type="entry name" value="Folate_rcpt"/>
</dbReference>
<evidence type="ECO:0000256" key="4">
    <source>
        <dbReference type="PROSITE-ProRule" id="PRU00087"/>
    </source>
</evidence>
<dbReference type="AlphaFoldDB" id="L8GFZ8"/>
<dbReference type="InterPro" id="IPR014756">
    <property type="entry name" value="Ig_E-set"/>
</dbReference>
<dbReference type="InterPro" id="IPR001298">
    <property type="entry name" value="Filamin/ABP280_rpt"/>
</dbReference>
<reference evidence="7 8" key="1">
    <citation type="journal article" date="2013" name="Genome Biol.">
        <title>Genome of Acanthamoeba castellanii highlights extensive lateral gene transfer and early evolution of tyrosine kinase signaling.</title>
        <authorList>
            <person name="Clarke M."/>
            <person name="Lohan A.J."/>
            <person name="Liu B."/>
            <person name="Lagkouvardos I."/>
            <person name="Roy S."/>
            <person name="Zafar N."/>
            <person name="Bertelli C."/>
            <person name="Schilde C."/>
            <person name="Kianianmomeni A."/>
            <person name="Burglin T.R."/>
            <person name="Frech C."/>
            <person name="Turcotte B."/>
            <person name="Kopec K.O."/>
            <person name="Synnott J.M."/>
            <person name="Choo C."/>
            <person name="Paponov I."/>
            <person name="Finkler A."/>
            <person name="Soon Heng Tan C."/>
            <person name="Hutchins A.P."/>
            <person name="Weinmeier T."/>
            <person name="Rattei T."/>
            <person name="Chu J.S."/>
            <person name="Gimenez G."/>
            <person name="Irimia M."/>
            <person name="Rigden D.J."/>
            <person name="Fitzpatrick D.A."/>
            <person name="Lorenzo-Morales J."/>
            <person name="Bateman A."/>
            <person name="Chiu C.H."/>
            <person name="Tang P."/>
            <person name="Hegemann P."/>
            <person name="Fromm H."/>
            <person name="Raoult D."/>
            <person name="Greub G."/>
            <person name="Miranda-Saavedra D."/>
            <person name="Chen N."/>
            <person name="Nash P."/>
            <person name="Ginger M.L."/>
            <person name="Horn M."/>
            <person name="Schaap P."/>
            <person name="Caler L."/>
            <person name="Loftus B."/>
        </authorList>
    </citation>
    <scope>NUCLEOTIDE SEQUENCE [LARGE SCALE GENOMIC DNA]</scope>
    <source>
        <strain evidence="7 8">Neff</strain>
    </source>
</reference>
<evidence type="ECO:0000256" key="1">
    <source>
        <dbReference type="ARBA" id="ARBA00007932"/>
    </source>
</evidence>
<feature type="repeat" description="Filamin" evidence="4">
    <location>
        <begin position="568"/>
        <end position="667"/>
    </location>
</feature>
<feature type="repeat" description="Filamin" evidence="4">
    <location>
        <begin position="214"/>
        <end position="315"/>
    </location>
</feature>
<dbReference type="GO" id="GO:0038023">
    <property type="term" value="F:signaling receptor activity"/>
    <property type="evidence" value="ECO:0007669"/>
    <property type="project" value="TreeGrafter"/>
</dbReference>
<feature type="domain" description="Folate receptor-like" evidence="6">
    <location>
        <begin position="31"/>
        <end position="183"/>
    </location>
</feature>
<feature type="domain" description="Folate receptor-like" evidence="6">
    <location>
        <begin position="321"/>
        <end position="429"/>
    </location>
</feature>
<dbReference type="Pfam" id="PF03024">
    <property type="entry name" value="Folate_rec"/>
    <property type="match status" value="2"/>
</dbReference>
<dbReference type="KEGG" id="acan:ACA1_399860"/>
<evidence type="ECO:0000313" key="8">
    <source>
        <dbReference type="Proteomes" id="UP000011083"/>
    </source>
</evidence>
<dbReference type="Pfam" id="PF00630">
    <property type="entry name" value="Filamin"/>
    <property type="match status" value="4"/>
</dbReference>